<dbReference type="RefSeq" id="WP_171184221.1">
    <property type="nucleotide sequence ID" value="NZ_WTPX01000018.1"/>
</dbReference>
<keyword evidence="3" id="KW-1185">Reference proteome</keyword>
<gene>
    <name evidence="2" type="ORF">LzC2_09020</name>
</gene>
<reference evidence="2 3" key="1">
    <citation type="journal article" date="2020" name="Syst. Appl. Microbiol.">
        <title>Alienimonas chondri sp. nov., a novel planctomycete isolated from the biofilm of the red alga Chondrus crispus.</title>
        <authorList>
            <person name="Vitorino I."/>
            <person name="Albuquerque L."/>
            <person name="Wiegand S."/>
            <person name="Kallscheuer N."/>
            <person name="da Costa M.S."/>
            <person name="Lobo-da-Cunha A."/>
            <person name="Jogler C."/>
            <person name="Lage O.M."/>
        </authorList>
    </citation>
    <scope>NUCLEOTIDE SEQUENCE [LARGE SCALE GENOMIC DNA]</scope>
    <source>
        <strain evidence="2 3">LzC2</strain>
    </source>
</reference>
<proteinExistence type="predicted"/>
<keyword evidence="1" id="KW-0472">Membrane</keyword>
<feature type="transmembrane region" description="Helical" evidence="1">
    <location>
        <begin position="283"/>
        <end position="302"/>
    </location>
</feature>
<keyword evidence="1" id="KW-1133">Transmembrane helix</keyword>
<organism evidence="2 3">
    <name type="scientific">Alienimonas chondri</name>
    <dbReference type="NCBI Taxonomy" id="2681879"/>
    <lineage>
        <taxon>Bacteria</taxon>
        <taxon>Pseudomonadati</taxon>
        <taxon>Planctomycetota</taxon>
        <taxon>Planctomycetia</taxon>
        <taxon>Planctomycetales</taxon>
        <taxon>Planctomycetaceae</taxon>
        <taxon>Alienimonas</taxon>
    </lineage>
</organism>
<evidence type="ECO:0000256" key="1">
    <source>
        <dbReference type="SAM" id="Phobius"/>
    </source>
</evidence>
<protein>
    <recommendedName>
        <fullName evidence="4">DUF3592 domain-containing protein</fullName>
    </recommendedName>
</protein>
<feature type="transmembrane region" description="Helical" evidence="1">
    <location>
        <begin position="20"/>
        <end position="39"/>
    </location>
</feature>
<evidence type="ECO:0000313" key="3">
    <source>
        <dbReference type="Proteomes" id="UP000609651"/>
    </source>
</evidence>
<feature type="transmembrane region" description="Helical" evidence="1">
    <location>
        <begin position="170"/>
        <end position="189"/>
    </location>
</feature>
<evidence type="ECO:0008006" key="4">
    <source>
        <dbReference type="Google" id="ProtNLM"/>
    </source>
</evidence>
<name>A0ABX1VC78_9PLAN</name>
<comment type="caution">
    <text evidence="2">The sequence shown here is derived from an EMBL/GenBank/DDBJ whole genome shotgun (WGS) entry which is preliminary data.</text>
</comment>
<accession>A0ABX1VC78</accession>
<evidence type="ECO:0000313" key="2">
    <source>
        <dbReference type="EMBL" id="NNJ24842.1"/>
    </source>
</evidence>
<dbReference type="EMBL" id="WTPX01000018">
    <property type="protein sequence ID" value="NNJ24842.1"/>
    <property type="molecule type" value="Genomic_DNA"/>
</dbReference>
<keyword evidence="1" id="KW-0812">Transmembrane</keyword>
<feature type="transmembrane region" description="Helical" evidence="1">
    <location>
        <begin position="130"/>
        <end position="149"/>
    </location>
</feature>
<dbReference type="Proteomes" id="UP000609651">
    <property type="component" value="Unassembled WGS sequence"/>
</dbReference>
<sequence length="314" mass="33986">MSAHDRPQTAFARLRGALRIALAPFVGTLAAIGLLLATFPAGPMPPTGTPGVHPQIWRWGPSGPTLAVVNEWGDFDVAISGPRLTSESPNERWSWWRTDDALILAASWGSPAGTLLPHDRSATTLQAGPLGLLLLTLPFALLWWAWLAWRRSERTAPSAATPIRSALAAAARPWVWSAAALGAVCLYGYNETIRSDEPLLVAVQAGAAGEDHAVAHRRLLRLTVARTFDPPRPPDTVGPWEWGSHAAGLRMEGELMGVAQMADHGGRFYGWPNLTHTTTWLSLWWPLAMVAIWSAIAGAVTLRGIRREPPERAA</sequence>